<dbReference type="KEGG" id="meso:BSQ44_16950"/>
<gene>
    <name evidence="2" type="ORF">BSQ44_16950</name>
</gene>
<dbReference type="OrthoDB" id="8351115at2"/>
<evidence type="ECO:0000256" key="1">
    <source>
        <dbReference type="SAM" id="MobiDB-lite"/>
    </source>
</evidence>
<sequence length="675" mass="72574">MLEAIMRETAPTGRLVCVTPPDLSSFIELGRKAAAVAGDGGSRLLHTMDRPLATQIGEMAADLGGAVHVSVVSPFFSRHHGIRLLCKSLRCERVSVAVPTIAPSVFDFDAAVADGLEVSPVACDAFSDDRSLHSKLFDIECSKGRLIVGGSANATIAALGGANVEAVVARIHDRPPLFGWSPCMAYKEVSLTGEKEPKNRDGAALVVEYGGGALSGRMVGADGVAGEWEAILAAGARRAAAGRVCVADSGSFTVVVPSDVDPLSFGSSVQVIFVRGSEEVRGWLMLRGFLDAMNRRGPLARSIGRQVAGFGTVGDMSLILEFMAREPSALLEAAERTGGGRKATAPDPHLFVKGAFGTKSALDMTETWRSGSGTHGHDDLIDALVRHLASSLLGGCDDAGDDEDEEKREGSRERKDGPGKGGNTGGTSQRIKKQLVERAFAQLFARLEQVPAGSARGNGLYVLFDMIVRIIPRAEEGERLLAPYLERWLTLAKGARPLGDDQVGLDDCVAAVVSRLVIGDRDKAVTMHEFLQSWISGEVPDSFASERSPKAGSLNQQLLGRGFAQEEWSAAWRSILRTRTTWNTVNDLRRTLLARVTSFVVPEGATDQEVAVFRRYVAGEGRPDRIYWLERHYAARPACRCGHNFPGMQEKRLRTLRLATCDNIRCGRVVVDVSL</sequence>
<keyword evidence="3" id="KW-1185">Reference proteome</keyword>
<name>A0A1L3STW6_9HYPH</name>
<dbReference type="Proteomes" id="UP000182840">
    <property type="component" value="Chromosome"/>
</dbReference>
<proteinExistence type="predicted"/>
<evidence type="ECO:0000313" key="3">
    <source>
        <dbReference type="Proteomes" id="UP000182840"/>
    </source>
</evidence>
<reference evidence="3" key="1">
    <citation type="submission" date="2016-11" db="EMBL/GenBank/DDBJ databases">
        <title>Mesorhizobium oceanicum sp. nov., isolated from deep seawater in South China Sea.</title>
        <authorList>
            <person name="Fu G.-Y."/>
        </authorList>
    </citation>
    <scope>NUCLEOTIDE SEQUENCE [LARGE SCALE GENOMIC DNA]</scope>
    <source>
        <strain evidence="3">B7</strain>
    </source>
</reference>
<dbReference type="RefSeq" id="WP_072606285.1">
    <property type="nucleotide sequence ID" value="NZ_CP018171.1"/>
</dbReference>
<dbReference type="STRING" id="1670800.BSQ44_16950"/>
<accession>A0A1L3STW6</accession>
<organism evidence="2 3">
    <name type="scientific">Aquibium oceanicum</name>
    <dbReference type="NCBI Taxonomy" id="1670800"/>
    <lineage>
        <taxon>Bacteria</taxon>
        <taxon>Pseudomonadati</taxon>
        <taxon>Pseudomonadota</taxon>
        <taxon>Alphaproteobacteria</taxon>
        <taxon>Hyphomicrobiales</taxon>
        <taxon>Phyllobacteriaceae</taxon>
        <taxon>Aquibium</taxon>
    </lineage>
</organism>
<feature type="region of interest" description="Disordered" evidence="1">
    <location>
        <begin position="395"/>
        <end position="429"/>
    </location>
</feature>
<protein>
    <submittedName>
        <fullName evidence="2">Uncharacterized protein</fullName>
    </submittedName>
</protein>
<dbReference type="EMBL" id="CP018171">
    <property type="protein sequence ID" value="APH72867.1"/>
    <property type="molecule type" value="Genomic_DNA"/>
</dbReference>
<feature type="compositionally biased region" description="Basic and acidic residues" evidence="1">
    <location>
        <begin position="407"/>
        <end position="418"/>
    </location>
</feature>
<evidence type="ECO:0000313" key="2">
    <source>
        <dbReference type="EMBL" id="APH72867.1"/>
    </source>
</evidence>
<dbReference type="AlphaFoldDB" id="A0A1L3STW6"/>